<dbReference type="AlphaFoldDB" id="A0AAW3V499"/>
<name>A0AAW3V499_9BURK</name>
<reference evidence="1 2" key="1">
    <citation type="submission" date="2020-08" db="EMBL/GenBank/DDBJ databases">
        <title>Genomic Encyclopedia of Type Strains, Phase IV (KMG-V): Genome sequencing to study the core and pangenomes of soil and plant-associated prokaryotes.</title>
        <authorList>
            <person name="Whitman W."/>
        </authorList>
    </citation>
    <scope>NUCLEOTIDE SEQUENCE [LARGE SCALE GENOMIC DNA]</scope>
    <source>
        <strain evidence="1 2">SEMIA 4013</strain>
    </source>
</reference>
<proteinExistence type="predicted"/>
<evidence type="ECO:0000313" key="2">
    <source>
        <dbReference type="Proteomes" id="UP000518681"/>
    </source>
</evidence>
<comment type="caution">
    <text evidence="1">The sequence shown here is derived from an EMBL/GenBank/DDBJ whole genome shotgun (WGS) entry which is preliminary data.</text>
</comment>
<dbReference type="Proteomes" id="UP000518681">
    <property type="component" value="Unassembled WGS sequence"/>
</dbReference>
<dbReference type="RefSeq" id="WP_184957349.1">
    <property type="nucleotide sequence ID" value="NZ_JACIIK010000009.1"/>
</dbReference>
<organism evidence="1 2">
    <name type="scientific">Paraburkholderia fungorum</name>
    <dbReference type="NCBI Taxonomy" id="134537"/>
    <lineage>
        <taxon>Bacteria</taxon>
        <taxon>Pseudomonadati</taxon>
        <taxon>Pseudomonadota</taxon>
        <taxon>Betaproteobacteria</taxon>
        <taxon>Burkholderiales</taxon>
        <taxon>Burkholderiaceae</taxon>
        <taxon>Paraburkholderia</taxon>
    </lineage>
</organism>
<evidence type="ECO:0000313" key="1">
    <source>
        <dbReference type="EMBL" id="MBB6204205.1"/>
    </source>
</evidence>
<dbReference type="EMBL" id="JACIIK010000009">
    <property type="protein sequence ID" value="MBB6204205.1"/>
    <property type="molecule type" value="Genomic_DNA"/>
</dbReference>
<gene>
    <name evidence="1" type="ORF">GGD69_005099</name>
</gene>
<evidence type="ECO:0008006" key="3">
    <source>
        <dbReference type="Google" id="ProtNLM"/>
    </source>
</evidence>
<sequence length="511" mass="52302">MNGTVCFDHIEAKPSLNGLSRFFLARKKRLQRGSMLIDVALALTVATIALTGQFAQTNEAVDESIAKATGQWAVEYQGALNAYYSTNGQAIMAGQSVAGVASPYQPAVTELVNLGYLPSGFSSKAPNGQTFTSSVSQVSVGGTPSLAGYVYSTTPYKDGTGTVRNDLAGLAMQAAGADAGMSTPGHAGQLIGTGNGWQTSIAGIPVGTFAMRVGSYSAMDAMLSQFYMLNGSRPLTGPMNANNNSMRNVSTFAATGNITTSGGTFTATNAPGGIGVQIANAQIYGDGSNIAMRAPNAAYIQTTAGGWAALNAGDVNSNGNASIAGSAAIYGNATVNGTTTLNGTTVQNGTHYQYGSSVINGYMYMNGGGSIQTQLPLAATAYAGWGCSGNGITTDPSGNILACQSGVWAQPGSFGSTWSPMGNTSGVNYQNTTGHPIQVNVVVNCTVGGGPPGQSDLFVWAPGQSPVVTAESYGLCGYMDRLPLTAIVPPNNFYSVQTSSTMQVTAWSELR</sequence>
<protein>
    <recommendedName>
        <fullName evidence="3">Shufflon system plasmid conjugative transfer pilus tip adhesin PilV</fullName>
    </recommendedName>
</protein>
<accession>A0AAW3V499</accession>